<reference evidence="2" key="1">
    <citation type="submission" date="2024-04" db="EMBL/GenBank/DDBJ databases">
        <title>Salinicola lusitanus LLJ914,a marine bacterium isolated from the Okinawa Trough.</title>
        <authorList>
            <person name="Li J."/>
        </authorList>
    </citation>
    <scope>NUCLEOTIDE SEQUENCE [LARGE SCALE GENOMIC DNA]</scope>
</reference>
<protein>
    <submittedName>
        <fullName evidence="1">Uncharacterized protein</fullName>
    </submittedName>
</protein>
<evidence type="ECO:0000313" key="1">
    <source>
        <dbReference type="EMBL" id="KAK7929646.1"/>
    </source>
</evidence>
<dbReference type="EMBL" id="JBBPFD010000004">
    <property type="protein sequence ID" value="KAK7929646.1"/>
    <property type="molecule type" value="Genomic_DNA"/>
</dbReference>
<name>A0AAW0PL82_9GOBI</name>
<dbReference type="Proteomes" id="UP001460270">
    <property type="component" value="Unassembled WGS sequence"/>
</dbReference>
<proteinExistence type="predicted"/>
<sequence>MSRSIRMLLLQKSLSDHIRSSTSRALDVLSKGSRESHMTVQNMFLSEQLIRHADCHCTLQMIQHERYEALSVFFLCTPAVHTGADVHLFKGTKTGGSYL</sequence>
<organism evidence="1 2">
    <name type="scientific">Mugilogobius chulae</name>
    <name type="common">yellowstripe goby</name>
    <dbReference type="NCBI Taxonomy" id="88201"/>
    <lineage>
        <taxon>Eukaryota</taxon>
        <taxon>Metazoa</taxon>
        <taxon>Chordata</taxon>
        <taxon>Craniata</taxon>
        <taxon>Vertebrata</taxon>
        <taxon>Euteleostomi</taxon>
        <taxon>Actinopterygii</taxon>
        <taxon>Neopterygii</taxon>
        <taxon>Teleostei</taxon>
        <taxon>Neoteleostei</taxon>
        <taxon>Acanthomorphata</taxon>
        <taxon>Gobiaria</taxon>
        <taxon>Gobiiformes</taxon>
        <taxon>Gobioidei</taxon>
        <taxon>Gobiidae</taxon>
        <taxon>Gobionellinae</taxon>
        <taxon>Mugilogobius</taxon>
    </lineage>
</organism>
<comment type="caution">
    <text evidence="1">The sequence shown here is derived from an EMBL/GenBank/DDBJ whole genome shotgun (WGS) entry which is preliminary data.</text>
</comment>
<dbReference type="AlphaFoldDB" id="A0AAW0PL82"/>
<accession>A0AAW0PL82</accession>
<gene>
    <name evidence="1" type="ORF">WMY93_006041</name>
</gene>
<keyword evidence="2" id="KW-1185">Reference proteome</keyword>
<evidence type="ECO:0000313" key="2">
    <source>
        <dbReference type="Proteomes" id="UP001460270"/>
    </source>
</evidence>